<sequence length="226" mass="26826">MDGDKQIIANIAIKENYQQLKRDRKRKQINNISKSSALKIYWDKYTDLHIDTLMKQTFPFITKNNRYSLHAIRREIALILHLIPNFTLRKLYLQPFYSLHIQDLREIEMRTKKSARQLFGALEHLDLRGCAVEYAELRYFSNACTRLSSIALTHAAVFLPNEIFVNDNLLKKHHLKDPFGIIRNFLRISLPNFTEMEKRGMLPVEHIELLFKLLILFPYLHTFQID</sequence>
<proteinExistence type="predicted"/>
<accession>A0A498S5Y1</accession>
<protein>
    <submittedName>
        <fullName evidence="1">Uncharacterized protein</fullName>
    </submittedName>
</protein>
<reference evidence="1 2" key="1">
    <citation type="submission" date="2018-08" db="EMBL/GenBank/DDBJ databases">
        <authorList>
            <person name="Laetsch R D."/>
            <person name="Stevens L."/>
            <person name="Kumar S."/>
            <person name="Blaxter L. M."/>
        </authorList>
    </citation>
    <scope>NUCLEOTIDE SEQUENCE [LARGE SCALE GENOMIC DNA]</scope>
</reference>
<dbReference type="EMBL" id="UPTC01000010">
    <property type="protein sequence ID" value="VBB25352.1"/>
    <property type="molecule type" value="Genomic_DNA"/>
</dbReference>
<gene>
    <name evidence="1" type="ORF">NAV_LOCUS182</name>
</gene>
<evidence type="ECO:0000313" key="2">
    <source>
        <dbReference type="Proteomes" id="UP000276991"/>
    </source>
</evidence>
<dbReference type="AlphaFoldDB" id="A0A498S5Y1"/>
<dbReference type="OrthoDB" id="5854883at2759"/>
<keyword evidence="2" id="KW-1185">Reference proteome</keyword>
<organism evidence="1 2">
    <name type="scientific">Acanthocheilonema viteae</name>
    <name type="common">Filarial nematode worm</name>
    <name type="synonym">Dipetalonema viteae</name>
    <dbReference type="NCBI Taxonomy" id="6277"/>
    <lineage>
        <taxon>Eukaryota</taxon>
        <taxon>Metazoa</taxon>
        <taxon>Ecdysozoa</taxon>
        <taxon>Nematoda</taxon>
        <taxon>Chromadorea</taxon>
        <taxon>Rhabditida</taxon>
        <taxon>Spirurina</taxon>
        <taxon>Spiruromorpha</taxon>
        <taxon>Filarioidea</taxon>
        <taxon>Onchocercidae</taxon>
        <taxon>Acanthocheilonema</taxon>
    </lineage>
</organism>
<evidence type="ECO:0000313" key="1">
    <source>
        <dbReference type="EMBL" id="VBB25352.1"/>
    </source>
</evidence>
<name>A0A498S5Y1_ACAVI</name>
<dbReference type="Proteomes" id="UP000276991">
    <property type="component" value="Unassembled WGS sequence"/>
</dbReference>